<feature type="repeat" description="Cell wall-binding" evidence="2">
    <location>
        <begin position="793"/>
        <end position="812"/>
    </location>
</feature>
<dbReference type="InterPro" id="IPR026906">
    <property type="entry name" value="LRR_5"/>
</dbReference>
<reference evidence="5 6" key="1">
    <citation type="submission" date="2015-09" db="EMBL/GenBank/DDBJ databases">
        <authorList>
            <consortium name="Pathogen Informatics"/>
        </authorList>
    </citation>
    <scope>NUCLEOTIDE SEQUENCE [LARGE SCALE GENOMIC DNA]</scope>
    <source>
        <strain evidence="5 6">2789STDY5834914</strain>
    </source>
</reference>
<feature type="region of interest" description="Disordered" evidence="3">
    <location>
        <begin position="142"/>
        <end position="170"/>
    </location>
</feature>
<dbReference type="Gene3D" id="3.80.10.10">
    <property type="entry name" value="Ribonuclease Inhibitor"/>
    <property type="match status" value="4"/>
</dbReference>
<feature type="repeat" description="Cell wall-binding" evidence="2">
    <location>
        <begin position="730"/>
        <end position="749"/>
    </location>
</feature>
<feature type="repeat" description="Cell wall-binding" evidence="2">
    <location>
        <begin position="833"/>
        <end position="852"/>
    </location>
</feature>
<dbReference type="EC" id="3.5.1.28" evidence="5"/>
<name>A0A174KSA4_9FIRM</name>
<dbReference type="SUPFAM" id="SSF52058">
    <property type="entry name" value="L domain-like"/>
    <property type="match status" value="2"/>
</dbReference>
<sequence>MITKAERQIVAIVMAAMTCTATVSTTGLAVYAEDNPASVESVESGKQYETTVESAKDIQKYRFSPDETGTYRFYSTGNEDTYGYVYDADQNMIASDNDSGEGLNFSIDMELTAGEEYYLAAGYFLDDQTGKISWTVEQEDTVSQQVDSKEEDDQNDSKVATEDQTAVQSKADAEQIAVQNETGSEQSYDYAVLGDGTVEITGYKGNDKNLTIPDTLADKKVSAIGKEAFFENNTIESATIPKSVTSLQYQSFASCKNLKNITFASGSELGKIEDAVFYDDSKLEKITCPQKLQSIGENAFGGCGSLAEVELNDGLKEIGVLAFCGSGIRSIDIKDSVTNLEQYAFYYCKDLQNVRLGKGIKEIKDSTFNFCSKLKTIKIPENVTSIGQFAFERSGLTEIDIPDTVTSIGEVAFGNCENLQDVTIGNGIAYVPESAFWNTGVTNVKIGSNVKSLHKYAFEYSKNLKQISIPENVTEIQYAVFRGCESLEKIDIPDTIEKIGGNSFKGTKWYANQKDGVVYAGKVLYNYKGTMPKGTAVTVKAGTKGISSFAFADEENLKAITIPDGVTNIGDYAFHNCPSMTTISIPDSVKEIGEFAIGYKEVADETQGEHYSSDYATFGYHTVIPGFVIYGEAGSEAEQYAAQHSIDFEKNVHTVIFKDGDTVISTQQVVSGEDATAPDLQTEGYTLTGWSGDYTNVKADITVTAQWAAKNGWTKQDGKWYYYQNGKKQKNTWIQDNGNYYYVDESGAMLTDAWIGDYYVDANGVWVKNYRPAKWMQTNGRWWYRNVDGSYPKNCWMKISDNWYRFDQNGYMVTGWCIVGNQWYYMIPSGVMQTKWQIIGGTWYYFNAGGAMITGWQNIDDNWYYMDNSGAMAAGRWIDNYYVEANGVMATNKWIGNYYVDNTGCWTKTRVTAQWMVSGNRWWYRHSDGSYACNGWESIGGKDYLFDANGWMLTGWQNVDGNWYYLENSGAKATNKWVNGNYYVDADGVWNPDKK</sequence>
<keyword evidence="4" id="KW-0812">Transmembrane</keyword>
<dbReference type="Gene3D" id="2.10.270.10">
    <property type="entry name" value="Cholin Binding"/>
    <property type="match status" value="3"/>
</dbReference>
<evidence type="ECO:0000256" key="3">
    <source>
        <dbReference type="SAM" id="MobiDB-lite"/>
    </source>
</evidence>
<feature type="repeat" description="Cell wall-binding" evidence="2">
    <location>
        <begin position="853"/>
        <end position="872"/>
    </location>
</feature>
<organism evidence="5 6">
    <name type="scientific">Dorea longicatena</name>
    <dbReference type="NCBI Taxonomy" id="88431"/>
    <lineage>
        <taxon>Bacteria</taxon>
        <taxon>Bacillati</taxon>
        <taxon>Bacillota</taxon>
        <taxon>Clostridia</taxon>
        <taxon>Lachnospirales</taxon>
        <taxon>Lachnospiraceae</taxon>
        <taxon>Dorea</taxon>
    </lineage>
</organism>
<dbReference type="Pfam" id="PF01473">
    <property type="entry name" value="Choline_bind_1"/>
    <property type="match status" value="1"/>
</dbReference>
<keyword evidence="5" id="KW-0378">Hydrolase</keyword>
<evidence type="ECO:0000256" key="4">
    <source>
        <dbReference type="SAM" id="Phobius"/>
    </source>
</evidence>
<keyword evidence="1" id="KW-0677">Repeat</keyword>
<dbReference type="SUPFAM" id="SSF69360">
    <property type="entry name" value="Cell wall binding repeat"/>
    <property type="match status" value="3"/>
</dbReference>
<dbReference type="PROSITE" id="PS51170">
    <property type="entry name" value="CW"/>
    <property type="match status" value="5"/>
</dbReference>
<accession>A0A174KSA4</accession>
<keyword evidence="4" id="KW-0472">Membrane</keyword>
<evidence type="ECO:0000256" key="2">
    <source>
        <dbReference type="PROSITE-ProRule" id="PRU00591"/>
    </source>
</evidence>
<feature type="transmembrane region" description="Helical" evidence="4">
    <location>
        <begin position="9"/>
        <end position="32"/>
    </location>
</feature>
<dbReference type="GeneID" id="96227777"/>
<dbReference type="Gene3D" id="2.60.120.380">
    <property type="match status" value="1"/>
</dbReference>
<evidence type="ECO:0000313" key="6">
    <source>
        <dbReference type="Proteomes" id="UP000095485"/>
    </source>
</evidence>
<dbReference type="PANTHER" id="PTHR45661">
    <property type="entry name" value="SURFACE ANTIGEN"/>
    <property type="match status" value="1"/>
</dbReference>
<dbReference type="InterPro" id="IPR032675">
    <property type="entry name" value="LRR_dom_sf"/>
</dbReference>
<dbReference type="Gene3D" id="3.40.50.12480">
    <property type="match status" value="1"/>
</dbReference>
<gene>
    <name evidence="5" type="primary">lytA_2</name>
    <name evidence="5" type="ORF">ERS852526_00470</name>
</gene>
<dbReference type="GO" id="GO:0008745">
    <property type="term" value="F:N-acetylmuramoyl-L-alanine amidase activity"/>
    <property type="evidence" value="ECO:0007669"/>
    <property type="project" value="UniProtKB-EC"/>
</dbReference>
<evidence type="ECO:0000256" key="1">
    <source>
        <dbReference type="ARBA" id="ARBA00022737"/>
    </source>
</evidence>
<evidence type="ECO:0000313" key="5">
    <source>
        <dbReference type="EMBL" id="CUP12120.1"/>
    </source>
</evidence>
<dbReference type="RefSeq" id="WP_055281645.1">
    <property type="nucleotide sequence ID" value="NZ_CZAY01000003.1"/>
</dbReference>
<proteinExistence type="predicted"/>
<dbReference type="PANTHER" id="PTHR45661:SF3">
    <property type="entry name" value="IG-LIKE DOMAIN-CONTAINING PROTEIN"/>
    <property type="match status" value="1"/>
</dbReference>
<dbReference type="OrthoDB" id="2000484at2"/>
<dbReference type="Proteomes" id="UP000095485">
    <property type="component" value="Unassembled WGS sequence"/>
</dbReference>
<dbReference type="InterPro" id="IPR018337">
    <property type="entry name" value="Cell_wall/Cho-bd_repeat"/>
</dbReference>
<dbReference type="Pfam" id="PF19085">
    <property type="entry name" value="Choline_bind_2"/>
    <property type="match status" value="2"/>
</dbReference>
<feature type="repeat" description="Cell wall-binding" evidence="2">
    <location>
        <begin position="953"/>
        <end position="972"/>
    </location>
</feature>
<protein>
    <submittedName>
        <fullName evidence="5">Autolysin</fullName>
        <ecNumber evidence="5">3.5.1.28</ecNumber>
    </submittedName>
</protein>
<dbReference type="EMBL" id="CZAY01000003">
    <property type="protein sequence ID" value="CUP12120.1"/>
    <property type="molecule type" value="Genomic_DNA"/>
</dbReference>
<keyword evidence="4" id="KW-1133">Transmembrane helix</keyword>
<dbReference type="Gene3D" id="2.10.270.20">
    <property type="match status" value="1"/>
</dbReference>
<dbReference type="AlphaFoldDB" id="A0A174KSA4"/>
<dbReference type="Pfam" id="PF19127">
    <property type="entry name" value="Choline_bind_3"/>
    <property type="match status" value="2"/>
</dbReference>
<dbReference type="Pfam" id="PF13306">
    <property type="entry name" value="LRR_5"/>
    <property type="match status" value="3"/>
</dbReference>
<dbReference type="InterPro" id="IPR053139">
    <property type="entry name" value="Surface_bspA-like"/>
</dbReference>